<evidence type="ECO:0000256" key="10">
    <source>
        <dbReference type="ARBA" id="ARBA00038934"/>
    </source>
</evidence>
<dbReference type="InterPro" id="IPR002495">
    <property type="entry name" value="Glyco_trans_8"/>
</dbReference>
<dbReference type="RefSeq" id="XP_019036779.1">
    <property type="nucleotide sequence ID" value="XM_019186546.1"/>
</dbReference>
<keyword evidence="7" id="KW-0325">Glycoprotein</keyword>
<dbReference type="GO" id="GO:0005978">
    <property type="term" value="P:glycogen biosynthetic process"/>
    <property type="evidence" value="ECO:0007669"/>
    <property type="project" value="UniProtKB-KW"/>
</dbReference>
<gene>
    <name evidence="15" type="ORF">WICANDRAFT_96868</name>
</gene>
<dbReference type="Proteomes" id="UP000094112">
    <property type="component" value="Unassembled WGS sequence"/>
</dbReference>
<evidence type="ECO:0000256" key="1">
    <source>
        <dbReference type="ARBA" id="ARBA00001936"/>
    </source>
</evidence>
<evidence type="ECO:0000256" key="3">
    <source>
        <dbReference type="ARBA" id="ARBA00022490"/>
    </source>
</evidence>
<feature type="compositionally biased region" description="Polar residues" evidence="14">
    <location>
        <begin position="516"/>
        <end position="527"/>
    </location>
</feature>
<feature type="region of interest" description="Disordered" evidence="14">
    <location>
        <begin position="481"/>
        <end position="556"/>
    </location>
</feature>
<evidence type="ECO:0000256" key="5">
    <source>
        <dbReference type="ARBA" id="ARBA00022723"/>
    </source>
</evidence>
<feature type="compositionally biased region" description="Acidic residues" evidence="14">
    <location>
        <begin position="534"/>
        <end position="543"/>
    </location>
</feature>
<protein>
    <recommendedName>
        <fullName evidence="10">glycogenin glucosyltransferase</fullName>
        <ecNumber evidence="10">2.4.1.186</ecNumber>
    </recommendedName>
</protein>
<comment type="cofactor">
    <cofactor evidence="1">
        <name>Mn(2+)</name>
        <dbReference type="ChEBI" id="CHEBI:29035"/>
    </cofactor>
</comment>
<dbReference type="InterPro" id="IPR050587">
    <property type="entry name" value="GNT1/Glycosyltrans_8"/>
</dbReference>
<dbReference type="GeneID" id="30203792"/>
<sequence>MVNAIATLLFTQSYLPGALVLGKTLKQFGLPNDVKLVVLLATSLTDYEMDQLKNVYDEILETDLIHSNSTHELSLLKRPELKPTFSKINLFKLTQFEKLLYLDADTLPLSNLSNLFQMAISPTQIVASPDSGWPDIFNSGVFLISPSLETYSNLFEKTQSLNPSFDGADQGLLNQYFQNENWIKLPFLYNVTPSGQYQYEPAYKYFQNDIKLLHFIGSSKPWNSGDRSDGEKWRWWRKFHEFYGNDADIQQVIHGIKPRYYIEPVPTAPIIEQHIEPIVEPEIEHVKSSLDQANEVLTNPQSFEVFETVQIDQHHWDPAREEPPVDGQPEAFNFPALDQYVNEWDKEQEHHDEPQHHEEPQQEHGEHQEHQEHYDEPLVYEPEEYFKPPPIFPWEFHQDSKPERSFSNNFDYSFDNPWQDLPILNKISTKTKQVQEFEKKTKIEQAKKRAESLAKEQEIEDVRRRAELQRLEQPLESITTIPQNDPAQDAIEQEIKDDQEFDTLTKDIQPIFTEPDFNTSQMTSPGQNPRGLDEGDEPSDEGPDQGIDHHFEKDGE</sequence>
<evidence type="ECO:0000256" key="13">
    <source>
        <dbReference type="ARBA" id="ARBA00057883"/>
    </source>
</evidence>
<comment type="similarity">
    <text evidence="9">Belongs to the glycosyltransferase 8 family. Glycogenin subfamily.</text>
</comment>
<dbReference type="EC" id="2.4.1.186" evidence="10"/>
<keyword evidence="3" id="KW-0963">Cytoplasm</keyword>
<evidence type="ECO:0000256" key="12">
    <source>
        <dbReference type="ARBA" id="ARBA00052293"/>
    </source>
</evidence>
<evidence type="ECO:0000313" key="16">
    <source>
        <dbReference type="Proteomes" id="UP000094112"/>
    </source>
</evidence>
<dbReference type="EMBL" id="KV454213">
    <property type="protein sequence ID" value="ODQ57572.1"/>
    <property type="molecule type" value="Genomic_DNA"/>
</dbReference>
<dbReference type="AlphaFoldDB" id="A0A1E3NY04"/>
<reference evidence="15 16" key="1">
    <citation type="journal article" date="2016" name="Proc. Natl. Acad. Sci. U.S.A.">
        <title>Comparative genomics of biotechnologically important yeasts.</title>
        <authorList>
            <person name="Riley R."/>
            <person name="Haridas S."/>
            <person name="Wolfe K.H."/>
            <person name="Lopes M.R."/>
            <person name="Hittinger C.T."/>
            <person name="Goeker M."/>
            <person name="Salamov A.A."/>
            <person name="Wisecaver J.H."/>
            <person name="Long T.M."/>
            <person name="Calvey C.H."/>
            <person name="Aerts A.L."/>
            <person name="Barry K.W."/>
            <person name="Choi C."/>
            <person name="Clum A."/>
            <person name="Coughlan A.Y."/>
            <person name="Deshpande S."/>
            <person name="Douglass A.P."/>
            <person name="Hanson S.J."/>
            <person name="Klenk H.-P."/>
            <person name="LaButti K.M."/>
            <person name="Lapidus A."/>
            <person name="Lindquist E.A."/>
            <person name="Lipzen A.M."/>
            <person name="Meier-Kolthoff J.P."/>
            <person name="Ohm R.A."/>
            <person name="Otillar R.P."/>
            <person name="Pangilinan J.L."/>
            <person name="Peng Y."/>
            <person name="Rokas A."/>
            <person name="Rosa C.A."/>
            <person name="Scheuner C."/>
            <person name="Sibirny A.A."/>
            <person name="Slot J.C."/>
            <person name="Stielow J.B."/>
            <person name="Sun H."/>
            <person name="Kurtzman C.P."/>
            <person name="Blackwell M."/>
            <person name="Grigoriev I.V."/>
            <person name="Jeffries T.W."/>
        </authorList>
    </citation>
    <scope>NUCLEOTIDE SEQUENCE [LARGE SCALE GENOMIC DNA]</scope>
    <source>
        <strain evidence="16">ATCC 58044 / CBS 1984 / NCYC 433 / NRRL Y-366-8</strain>
    </source>
</reference>
<evidence type="ECO:0000256" key="14">
    <source>
        <dbReference type="SAM" id="MobiDB-lite"/>
    </source>
</evidence>
<keyword evidence="16" id="KW-1185">Reference proteome</keyword>
<evidence type="ECO:0000256" key="7">
    <source>
        <dbReference type="ARBA" id="ARBA00023180"/>
    </source>
</evidence>
<dbReference type="Pfam" id="PF01501">
    <property type="entry name" value="Glyco_transf_8"/>
    <property type="match status" value="1"/>
</dbReference>
<dbReference type="GO" id="GO:0005737">
    <property type="term" value="C:cytoplasm"/>
    <property type="evidence" value="ECO:0007669"/>
    <property type="project" value="UniProtKB-SubCell"/>
</dbReference>
<feature type="compositionally biased region" description="Basic and acidic residues" evidence="14">
    <location>
        <begin position="546"/>
        <end position="556"/>
    </location>
</feature>
<dbReference type="CDD" id="cd02537">
    <property type="entry name" value="GT8_Glycogenin"/>
    <property type="match status" value="1"/>
</dbReference>
<evidence type="ECO:0000256" key="8">
    <source>
        <dbReference type="ARBA" id="ARBA00023211"/>
    </source>
</evidence>
<organism evidence="15 16">
    <name type="scientific">Wickerhamomyces anomalus (strain ATCC 58044 / CBS 1984 / NCYC 433 / NRRL Y-366-8)</name>
    <name type="common">Yeast</name>
    <name type="synonym">Hansenula anomala</name>
    <dbReference type="NCBI Taxonomy" id="683960"/>
    <lineage>
        <taxon>Eukaryota</taxon>
        <taxon>Fungi</taxon>
        <taxon>Dikarya</taxon>
        <taxon>Ascomycota</taxon>
        <taxon>Saccharomycotina</taxon>
        <taxon>Saccharomycetes</taxon>
        <taxon>Phaffomycetales</taxon>
        <taxon>Wickerhamomycetaceae</taxon>
        <taxon>Wickerhamomyces</taxon>
    </lineage>
</organism>
<evidence type="ECO:0000256" key="11">
    <source>
        <dbReference type="ARBA" id="ARBA00050886"/>
    </source>
</evidence>
<name>A0A1E3NY04_WICAA</name>
<dbReference type="GO" id="GO:0046872">
    <property type="term" value="F:metal ion binding"/>
    <property type="evidence" value="ECO:0007669"/>
    <property type="project" value="UniProtKB-KW"/>
</dbReference>
<evidence type="ECO:0000256" key="9">
    <source>
        <dbReference type="ARBA" id="ARBA00038162"/>
    </source>
</evidence>
<keyword evidence="6" id="KW-0320">Glycogen biosynthesis</keyword>
<evidence type="ECO:0000256" key="6">
    <source>
        <dbReference type="ARBA" id="ARBA00023056"/>
    </source>
</evidence>
<feature type="region of interest" description="Disordered" evidence="14">
    <location>
        <begin position="345"/>
        <end position="373"/>
    </location>
</feature>
<dbReference type="Gene3D" id="3.90.550.10">
    <property type="entry name" value="Spore Coat Polysaccharide Biosynthesis Protein SpsA, Chain A"/>
    <property type="match status" value="1"/>
</dbReference>
<keyword evidence="8" id="KW-0464">Manganese</keyword>
<dbReference type="STRING" id="683960.A0A1E3NY04"/>
<comment type="catalytic activity">
    <reaction evidence="11">
        <text>[1,4-alpha-D-glucosyl](n)-L-tyrosyl-[glycogenin] + UDP-alpha-D-glucose = [1,4-alpha-D-glucosyl](n+1)-L-tyrosyl-[glycogenin] + UDP + H(+)</text>
        <dbReference type="Rhea" id="RHEA:56560"/>
        <dbReference type="Rhea" id="RHEA-COMP:14606"/>
        <dbReference type="Rhea" id="RHEA-COMP:14607"/>
        <dbReference type="ChEBI" id="CHEBI:15378"/>
        <dbReference type="ChEBI" id="CHEBI:58223"/>
        <dbReference type="ChEBI" id="CHEBI:58885"/>
        <dbReference type="ChEBI" id="CHEBI:140574"/>
        <dbReference type="EC" id="2.4.1.186"/>
    </reaction>
</comment>
<dbReference type="InterPro" id="IPR029044">
    <property type="entry name" value="Nucleotide-diphossugar_trans"/>
</dbReference>
<evidence type="ECO:0000313" key="15">
    <source>
        <dbReference type="EMBL" id="ODQ57572.1"/>
    </source>
</evidence>
<evidence type="ECO:0000256" key="4">
    <source>
        <dbReference type="ARBA" id="ARBA00022679"/>
    </source>
</evidence>
<comment type="catalytic activity">
    <reaction evidence="12">
        <text>L-tyrosyl-[glycogenin] + UDP-alpha-D-glucose = alpha-D-glucosyl-L-tyrosyl-[glycogenin] + UDP + H(+)</text>
        <dbReference type="Rhea" id="RHEA:23360"/>
        <dbReference type="Rhea" id="RHEA-COMP:14604"/>
        <dbReference type="Rhea" id="RHEA-COMP:14605"/>
        <dbReference type="ChEBI" id="CHEBI:15378"/>
        <dbReference type="ChEBI" id="CHEBI:46858"/>
        <dbReference type="ChEBI" id="CHEBI:58223"/>
        <dbReference type="ChEBI" id="CHEBI:58885"/>
        <dbReference type="ChEBI" id="CHEBI:140573"/>
        <dbReference type="EC" id="2.4.1.186"/>
    </reaction>
</comment>
<keyword evidence="5" id="KW-0479">Metal-binding</keyword>
<keyword evidence="4 15" id="KW-0808">Transferase</keyword>
<dbReference type="PANTHER" id="PTHR11183">
    <property type="entry name" value="GLYCOGENIN SUBFAMILY MEMBER"/>
    <property type="match status" value="1"/>
</dbReference>
<comment type="subcellular location">
    <subcellularLocation>
        <location evidence="2">Cytoplasm</location>
    </subcellularLocation>
</comment>
<comment type="function">
    <text evidence="13">Self-glucosylating initiator of glycogen synthesis. It catalyzes the formation of a short alpha (1,4)-glucosyl chain covalently attached via a glucose 1-O-tyrosyl linkage to internal tyrosine residues and these chains act as primers for the elongation reaction catalyzed by glycogen synthase.</text>
</comment>
<dbReference type="FunFam" id="3.90.550.10:FF:000092">
    <property type="entry name" value="Glycogenin 2"/>
    <property type="match status" value="1"/>
</dbReference>
<proteinExistence type="inferred from homology"/>
<dbReference type="GO" id="GO:0008466">
    <property type="term" value="F:glycogenin glucosyltransferase activity"/>
    <property type="evidence" value="ECO:0007669"/>
    <property type="project" value="UniProtKB-EC"/>
</dbReference>
<accession>A0A1E3NY04</accession>
<evidence type="ECO:0000256" key="2">
    <source>
        <dbReference type="ARBA" id="ARBA00004496"/>
    </source>
</evidence>
<dbReference type="OrthoDB" id="2014201at2759"/>
<dbReference type="SUPFAM" id="SSF53448">
    <property type="entry name" value="Nucleotide-diphospho-sugar transferases"/>
    <property type="match status" value="1"/>
</dbReference>